<dbReference type="AlphaFoldDB" id="A0A0L0N1W1"/>
<proteinExistence type="predicted"/>
<accession>A0A0L0N1W1</accession>
<organism evidence="2 3">
    <name type="scientific">Tolypocladium ophioglossoides (strain CBS 100239)</name>
    <name type="common">Snaketongue truffleclub</name>
    <name type="synonym">Elaphocordyceps ophioglossoides</name>
    <dbReference type="NCBI Taxonomy" id="1163406"/>
    <lineage>
        <taxon>Eukaryota</taxon>
        <taxon>Fungi</taxon>
        <taxon>Dikarya</taxon>
        <taxon>Ascomycota</taxon>
        <taxon>Pezizomycotina</taxon>
        <taxon>Sordariomycetes</taxon>
        <taxon>Hypocreomycetidae</taxon>
        <taxon>Hypocreales</taxon>
        <taxon>Ophiocordycipitaceae</taxon>
        <taxon>Tolypocladium</taxon>
    </lineage>
</organism>
<dbReference type="Proteomes" id="UP000036947">
    <property type="component" value="Unassembled WGS sequence"/>
</dbReference>
<evidence type="ECO:0000313" key="3">
    <source>
        <dbReference type="Proteomes" id="UP000036947"/>
    </source>
</evidence>
<sequence length="181" mass="20262">MPMPSHEFFPLGDIGHLRDDAESEMLISPIKKSVSHGEQGDVSQQTPAGDNKPKVLHNYGMPEACKKYSDVSQQRLHPSLDEYFRGLGLKVRDLKAPSHQGALRLDAGASLWPTEGHACVMLPVFHQPLDVVLEVRDRAFEGNVLHYVENWVPNMALHLHDKGLIVKGGSIRFVHLLYEVE</sequence>
<protein>
    <submittedName>
        <fullName evidence="2">Uncharacterized protein</fullName>
    </submittedName>
</protein>
<evidence type="ECO:0000256" key="1">
    <source>
        <dbReference type="SAM" id="MobiDB-lite"/>
    </source>
</evidence>
<feature type="region of interest" description="Disordered" evidence="1">
    <location>
        <begin position="32"/>
        <end position="53"/>
    </location>
</feature>
<dbReference type="EMBL" id="LFRF01000029">
    <property type="protein sequence ID" value="KND88057.1"/>
    <property type="molecule type" value="Genomic_DNA"/>
</dbReference>
<name>A0A0L0N1W1_TOLOC</name>
<dbReference type="OrthoDB" id="10425603at2759"/>
<evidence type="ECO:0000313" key="2">
    <source>
        <dbReference type="EMBL" id="KND88057.1"/>
    </source>
</evidence>
<gene>
    <name evidence="2" type="ORF">TOPH_07251</name>
</gene>
<reference evidence="2 3" key="1">
    <citation type="journal article" date="2015" name="BMC Genomics">
        <title>The genome of the truffle-parasite Tolypocladium ophioglossoides and the evolution of antifungal peptaibiotics.</title>
        <authorList>
            <person name="Quandt C.A."/>
            <person name="Bushley K.E."/>
            <person name="Spatafora J.W."/>
        </authorList>
    </citation>
    <scope>NUCLEOTIDE SEQUENCE [LARGE SCALE GENOMIC DNA]</scope>
    <source>
        <strain evidence="2 3">CBS 100239</strain>
    </source>
</reference>
<keyword evidence="3" id="KW-1185">Reference proteome</keyword>
<comment type="caution">
    <text evidence="2">The sequence shown here is derived from an EMBL/GenBank/DDBJ whole genome shotgun (WGS) entry which is preliminary data.</text>
</comment>